<evidence type="ECO:0000313" key="1">
    <source>
        <dbReference type="EMBL" id="GEU86139.1"/>
    </source>
</evidence>
<reference evidence="1" key="1">
    <citation type="journal article" date="2019" name="Sci. Rep.">
        <title>Draft genome of Tanacetum cinerariifolium, the natural source of mosquito coil.</title>
        <authorList>
            <person name="Yamashiro T."/>
            <person name="Shiraishi A."/>
            <person name="Satake H."/>
            <person name="Nakayama K."/>
        </authorList>
    </citation>
    <scope>NUCLEOTIDE SEQUENCE</scope>
</reference>
<comment type="caution">
    <text evidence="1">The sequence shown here is derived from an EMBL/GenBank/DDBJ whole genome shotgun (WGS) entry which is preliminary data.</text>
</comment>
<accession>A0A6L2NL29</accession>
<name>A0A6L2NL29_TANCI</name>
<proteinExistence type="predicted"/>
<protein>
    <submittedName>
        <fullName evidence="1">Phospholipase-like, aminotransferase-like mobile domain protein</fullName>
    </submittedName>
</protein>
<dbReference type="AlphaFoldDB" id="A0A6L2NL29"/>
<keyword evidence="1" id="KW-0808">Transferase</keyword>
<sequence>MTAFKFGLLSFCEYRNGDILFRNRLFPKKIRYDVKIIDVLALLDDEEKFSKVRDKDAIRVCLLLSLEGENIWRQLYDSIKNVSSKHKHEHLDVLGKNPNHVLSYSLTGFLYAFKSVLVYRIVGGPKFQKSSRELCHGGEKHNLTSLSILAIFFIRRDVWSISKRSSARMRKKKSSEEFHTGVCGREKGREAALIDRVRDLEGIWETLLTLPKEFKSLRGRIFKLKSIIQASLYPTRGFGKEETLIKLAYKLKIFYRPHQRISQTSKMTHLP</sequence>
<gene>
    <name evidence="1" type="ORF">Tci_058117</name>
</gene>
<organism evidence="1">
    <name type="scientific">Tanacetum cinerariifolium</name>
    <name type="common">Dalmatian daisy</name>
    <name type="synonym">Chrysanthemum cinerariifolium</name>
    <dbReference type="NCBI Taxonomy" id="118510"/>
    <lineage>
        <taxon>Eukaryota</taxon>
        <taxon>Viridiplantae</taxon>
        <taxon>Streptophyta</taxon>
        <taxon>Embryophyta</taxon>
        <taxon>Tracheophyta</taxon>
        <taxon>Spermatophyta</taxon>
        <taxon>Magnoliopsida</taxon>
        <taxon>eudicotyledons</taxon>
        <taxon>Gunneridae</taxon>
        <taxon>Pentapetalae</taxon>
        <taxon>asterids</taxon>
        <taxon>campanulids</taxon>
        <taxon>Asterales</taxon>
        <taxon>Asteraceae</taxon>
        <taxon>Asteroideae</taxon>
        <taxon>Anthemideae</taxon>
        <taxon>Anthemidinae</taxon>
        <taxon>Tanacetum</taxon>
    </lineage>
</organism>
<dbReference type="EMBL" id="BKCJ010009257">
    <property type="protein sequence ID" value="GEU86139.1"/>
    <property type="molecule type" value="Genomic_DNA"/>
</dbReference>
<dbReference type="GO" id="GO:0008483">
    <property type="term" value="F:transaminase activity"/>
    <property type="evidence" value="ECO:0007669"/>
    <property type="project" value="UniProtKB-KW"/>
</dbReference>
<keyword evidence="1" id="KW-0032">Aminotransferase</keyword>